<dbReference type="AlphaFoldDB" id="A0A084U3K1"/>
<evidence type="ECO:0000256" key="4">
    <source>
        <dbReference type="ARBA" id="ARBA00022777"/>
    </source>
</evidence>
<evidence type="ECO:0000256" key="5">
    <source>
        <dbReference type="ARBA" id="ARBA00022840"/>
    </source>
</evidence>
<reference evidence="8 9" key="1">
    <citation type="journal article" date="2014" name="PLoS ONE">
        <title>Reduction of Hydrogen Peroxide Accumulation and Toxicity by a Catalase from Mycoplasma iowae.</title>
        <authorList>
            <person name="Pritchard R.E."/>
            <person name="Prassinos A.J."/>
            <person name="Osborne J.D."/>
            <person name="Raviv Z."/>
            <person name="Balish M.F."/>
        </authorList>
    </citation>
    <scope>NUCLEOTIDE SEQUENCE [LARGE SCALE GENOMIC DNA]</scope>
    <source>
        <strain evidence="8 9">DK-CPA</strain>
    </source>
</reference>
<dbReference type="GO" id="GO:0005737">
    <property type="term" value="C:cytoplasm"/>
    <property type="evidence" value="ECO:0007669"/>
    <property type="project" value="UniProtKB-SubCell"/>
</dbReference>
<evidence type="ECO:0000256" key="6">
    <source>
        <dbReference type="HAMAP-Rule" id="MF_00020"/>
    </source>
</evidence>
<evidence type="ECO:0000256" key="3">
    <source>
        <dbReference type="ARBA" id="ARBA00022741"/>
    </source>
</evidence>
<feature type="active site" description="Proton donor/acceptor" evidence="6">
    <location>
        <position position="145"/>
    </location>
</feature>
<dbReference type="PROSITE" id="PS01075">
    <property type="entry name" value="ACETATE_KINASE_1"/>
    <property type="match status" value="1"/>
</dbReference>
<feature type="binding site" evidence="6">
    <location>
        <begin position="278"/>
        <end position="280"/>
    </location>
    <ligand>
        <name>ATP</name>
        <dbReference type="ChEBI" id="CHEBI:30616"/>
    </ligand>
</feature>
<feature type="binding site" evidence="6">
    <location>
        <position position="9"/>
    </location>
    <ligand>
        <name>Mg(2+)</name>
        <dbReference type="ChEBI" id="CHEBI:18420"/>
    </ligand>
</feature>
<dbReference type="InterPro" id="IPR023865">
    <property type="entry name" value="Aliphatic_acid_kinase_CS"/>
</dbReference>
<feature type="binding site" evidence="6">
    <location>
        <begin position="326"/>
        <end position="330"/>
    </location>
    <ligand>
        <name>ATP</name>
        <dbReference type="ChEBI" id="CHEBI:30616"/>
    </ligand>
</feature>
<keyword evidence="6" id="KW-0460">Magnesium</keyword>
<dbReference type="PANTHER" id="PTHR21060:SF15">
    <property type="entry name" value="ACETATE KINASE-RELATED"/>
    <property type="match status" value="1"/>
</dbReference>
<feature type="binding site" evidence="6">
    <location>
        <position position="16"/>
    </location>
    <ligand>
        <name>ATP</name>
        <dbReference type="ChEBI" id="CHEBI:30616"/>
    </ligand>
</feature>
<feature type="binding site" evidence="6">
    <location>
        <position position="89"/>
    </location>
    <ligand>
        <name>substrate</name>
    </ligand>
</feature>
<evidence type="ECO:0000313" key="9">
    <source>
        <dbReference type="Proteomes" id="UP000028523"/>
    </source>
</evidence>
<proteinExistence type="inferred from homology"/>
<dbReference type="NCBIfam" id="TIGR00016">
    <property type="entry name" value="ackA"/>
    <property type="match status" value="1"/>
</dbReference>
<keyword evidence="5 6" id="KW-0067">ATP-binding</keyword>
<organism evidence="8 9">
    <name type="scientific">Malacoplasma iowae DK-CPA</name>
    <dbReference type="NCBI Taxonomy" id="1394179"/>
    <lineage>
        <taxon>Bacteria</taxon>
        <taxon>Bacillati</taxon>
        <taxon>Mycoplasmatota</taxon>
        <taxon>Mycoplasmoidales</taxon>
        <taxon>Mycoplasmoidaceae</taxon>
        <taxon>Malacoplasma</taxon>
    </lineage>
</organism>
<keyword evidence="4 6" id="KW-0418">Kinase</keyword>
<feature type="binding site" evidence="6">
    <location>
        <position position="380"/>
    </location>
    <ligand>
        <name>Mg(2+)</name>
        <dbReference type="ChEBI" id="CHEBI:18420"/>
    </ligand>
</feature>
<dbReference type="SUPFAM" id="SSF53067">
    <property type="entry name" value="Actin-like ATPase domain"/>
    <property type="match status" value="2"/>
</dbReference>
<dbReference type="PRINTS" id="PR00471">
    <property type="entry name" value="ACETATEKNASE"/>
</dbReference>
<dbReference type="GO" id="GO:0006085">
    <property type="term" value="P:acetyl-CoA biosynthetic process"/>
    <property type="evidence" value="ECO:0007669"/>
    <property type="project" value="UniProtKB-UniRule"/>
</dbReference>
<dbReference type="InterPro" id="IPR043129">
    <property type="entry name" value="ATPase_NBD"/>
</dbReference>
<comment type="pathway">
    <text evidence="6">Metabolic intermediate biosynthesis; acetyl-CoA biosynthesis; acetyl-CoA from acetate: step 1/2.</text>
</comment>
<dbReference type="GO" id="GO:0008776">
    <property type="term" value="F:acetate kinase activity"/>
    <property type="evidence" value="ECO:0007669"/>
    <property type="project" value="UniProtKB-UniRule"/>
</dbReference>
<gene>
    <name evidence="8" type="primary">acka</name>
    <name evidence="6" type="synonym">ackA</name>
    <name evidence="8" type="ORF">P271_379</name>
</gene>
<comment type="caution">
    <text evidence="8">The sequence shown here is derived from an EMBL/GenBank/DDBJ whole genome shotgun (WGS) entry which is preliminary data.</text>
</comment>
<sequence length="394" mass="43969">MNKNILVVNAGSSSIKFRIYDVDMNEIASALCERIGVDGYFKLSLTNGENFEENANFANHDLAIDYFIKKIIELNVVDSLESICGIGHRVVQGGEVTSSVLIDEAQLQNIYNNIKLAPLHNKPEYDVISLLMEKIPAAKNVAVFDTSFHTSIPKVNNYYAVPKKWLESLPIKRYGFHGTSYRYILEKMKEVLNTDKPLNLIVCHLGNGASICCIKNDKSYDTTMGLTPLAGLVMGTRSGDIDTSICQFVSENLNLSINEICNELNKESGLKAICGSSDFRDIASNAVDGNDYDFARDIFVQKVANYVAQYANHLEGNIDAIVFTGGIGENSFDVRQRICDRLGLLKISIDREKNLEKYSDYKKINNLISRVKVYAVRTNEELKIAQDTKKLSGI</sequence>
<keyword evidence="6" id="KW-0963">Cytoplasm</keyword>
<dbReference type="PIRSF" id="PIRSF000722">
    <property type="entry name" value="Acetate_prop_kin"/>
    <property type="match status" value="1"/>
</dbReference>
<comment type="similarity">
    <text evidence="1 6 7">Belongs to the acetokinase family.</text>
</comment>
<dbReference type="GO" id="GO:0000287">
    <property type="term" value="F:magnesium ion binding"/>
    <property type="evidence" value="ECO:0007669"/>
    <property type="project" value="UniProtKB-UniRule"/>
</dbReference>
<name>A0A084U3K1_MALIO</name>
<evidence type="ECO:0000313" key="8">
    <source>
        <dbReference type="EMBL" id="KFB07537.1"/>
    </source>
</evidence>
<keyword evidence="3 6" id="KW-0547">Nucleotide-binding</keyword>
<dbReference type="EC" id="2.7.2.1" evidence="6"/>
<evidence type="ECO:0000256" key="2">
    <source>
        <dbReference type="ARBA" id="ARBA00022679"/>
    </source>
</evidence>
<protein>
    <recommendedName>
        <fullName evidence="6">Acetate kinase</fullName>
        <ecNumber evidence="6">2.7.2.1</ecNumber>
    </recommendedName>
    <alternativeName>
        <fullName evidence="6">Acetokinase</fullName>
    </alternativeName>
</protein>
<dbReference type="RefSeq" id="WP_004024856.1">
    <property type="nucleotide sequence ID" value="NZ_AWQU01000079.1"/>
</dbReference>
<keyword evidence="9" id="KW-1185">Reference proteome</keyword>
<comment type="subunit">
    <text evidence="6">Homodimer.</text>
</comment>
<evidence type="ECO:0000256" key="7">
    <source>
        <dbReference type="RuleBase" id="RU003835"/>
    </source>
</evidence>
<feature type="site" description="Transition state stabilizer" evidence="6">
    <location>
        <position position="237"/>
    </location>
</feature>
<feature type="site" description="Transition state stabilizer" evidence="6">
    <location>
        <position position="177"/>
    </location>
</feature>
<dbReference type="GO" id="GO:0006083">
    <property type="term" value="P:acetate metabolic process"/>
    <property type="evidence" value="ECO:0007669"/>
    <property type="project" value="TreeGrafter"/>
</dbReference>
<dbReference type="Gene3D" id="3.30.420.40">
    <property type="match status" value="2"/>
</dbReference>
<keyword evidence="6" id="KW-0479">Metal-binding</keyword>
<dbReference type="Proteomes" id="UP000028523">
    <property type="component" value="Unassembled WGS sequence"/>
</dbReference>
<dbReference type="UniPathway" id="UPA00340">
    <property type="reaction ID" value="UER00458"/>
</dbReference>
<keyword evidence="2 6" id="KW-0808">Transferase</keyword>
<dbReference type="EMBL" id="AWQU01000079">
    <property type="protein sequence ID" value="KFB07537.1"/>
    <property type="molecule type" value="Genomic_DNA"/>
</dbReference>
<comment type="function">
    <text evidence="6">Catalyzes the formation of acetyl phosphate from acetate and ATP. Can also catalyze the reverse reaction.</text>
</comment>
<feature type="binding site" evidence="6">
    <location>
        <begin position="204"/>
        <end position="208"/>
    </location>
    <ligand>
        <name>ATP</name>
        <dbReference type="ChEBI" id="CHEBI:30616"/>
    </ligand>
</feature>
<comment type="cofactor">
    <cofactor evidence="6">
        <name>Mg(2+)</name>
        <dbReference type="ChEBI" id="CHEBI:18420"/>
    </cofactor>
    <cofactor evidence="6">
        <name>Mn(2+)</name>
        <dbReference type="ChEBI" id="CHEBI:29035"/>
    </cofactor>
    <text evidence="6">Mg(2+). Can also accept Mn(2+).</text>
</comment>
<comment type="subcellular location">
    <subcellularLocation>
        <location evidence="6">Cytoplasm</location>
    </subcellularLocation>
</comment>
<accession>A0A084U3K1</accession>
<comment type="catalytic activity">
    <reaction evidence="6">
        <text>acetate + ATP = acetyl phosphate + ADP</text>
        <dbReference type="Rhea" id="RHEA:11352"/>
        <dbReference type="ChEBI" id="CHEBI:22191"/>
        <dbReference type="ChEBI" id="CHEBI:30089"/>
        <dbReference type="ChEBI" id="CHEBI:30616"/>
        <dbReference type="ChEBI" id="CHEBI:456216"/>
        <dbReference type="EC" id="2.7.2.1"/>
    </reaction>
</comment>
<dbReference type="InterPro" id="IPR004372">
    <property type="entry name" value="Ac/propionate_kinase"/>
</dbReference>
<dbReference type="PANTHER" id="PTHR21060">
    <property type="entry name" value="ACETATE KINASE"/>
    <property type="match status" value="1"/>
</dbReference>
<dbReference type="GO" id="GO:0005524">
    <property type="term" value="F:ATP binding"/>
    <property type="evidence" value="ECO:0007669"/>
    <property type="project" value="UniProtKB-KW"/>
</dbReference>
<evidence type="ECO:0000256" key="1">
    <source>
        <dbReference type="ARBA" id="ARBA00008748"/>
    </source>
</evidence>
<dbReference type="Pfam" id="PF00871">
    <property type="entry name" value="Acetate_kinase"/>
    <property type="match status" value="1"/>
</dbReference>
<dbReference type="InterPro" id="IPR000890">
    <property type="entry name" value="Aliphatic_acid_kin_short-chain"/>
</dbReference>
<dbReference type="HAMAP" id="MF_00020">
    <property type="entry name" value="Acetate_kinase"/>
    <property type="match status" value="1"/>
</dbReference>